<dbReference type="AlphaFoldDB" id="A0A6C0P768"/>
<dbReference type="InterPro" id="IPR023203">
    <property type="entry name" value="TTHA0068_sf"/>
</dbReference>
<dbReference type="RefSeq" id="WP_162644549.1">
    <property type="nucleotide sequence ID" value="NZ_CP048286.1"/>
</dbReference>
<sequence length="176" mass="19761">MGNGRYPDAYESYLYEFHATRDYFECHELLEEYWKAHPDDGFGDTWVGLIQLAVGSYHYRRGNRRGATKMLDQAKGRIDRSRLAELGIDGDQLHALIDGAIAGVERNEAFVDVNIPICDERLAERMKLDAANHGLAWGAPSGTDDALIHRHTLRDRSDVVAARAAALAAKRNERAH</sequence>
<evidence type="ECO:0000313" key="2">
    <source>
        <dbReference type="Proteomes" id="UP000479114"/>
    </source>
</evidence>
<organism evidence="1 2">
    <name type="scientific">Paenibacillus rhizovicinus</name>
    <dbReference type="NCBI Taxonomy" id="2704463"/>
    <lineage>
        <taxon>Bacteria</taxon>
        <taxon>Bacillati</taxon>
        <taxon>Bacillota</taxon>
        <taxon>Bacilli</taxon>
        <taxon>Bacillales</taxon>
        <taxon>Paenibacillaceae</taxon>
        <taxon>Paenibacillus</taxon>
    </lineage>
</organism>
<dbReference type="PANTHER" id="PTHR34796:SF1">
    <property type="entry name" value="EXPRESSED PROTEIN"/>
    <property type="match status" value="1"/>
</dbReference>
<dbReference type="InterPro" id="IPR005500">
    <property type="entry name" value="DUF309"/>
</dbReference>
<accession>A0A6C0P768</accession>
<dbReference type="SUPFAM" id="SSF140663">
    <property type="entry name" value="TTHA0068-like"/>
    <property type="match status" value="1"/>
</dbReference>
<dbReference type="EMBL" id="CP048286">
    <property type="protein sequence ID" value="QHW34470.1"/>
    <property type="molecule type" value="Genomic_DNA"/>
</dbReference>
<dbReference type="Gene3D" id="1.10.3450.10">
    <property type="entry name" value="TTHA0068-like"/>
    <property type="match status" value="1"/>
</dbReference>
<keyword evidence="2" id="KW-1185">Reference proteome</keyword>
<protein>
    <submittedName>
        <fullName evidence="1">DUF309 domain-containing protein</fullName>
    </submittedName>
</protein>
<proteinExistence type="predicted"/>
<dbReference type="PANTHER" id="PTHR34796">
    <property type="entry name" value="EXPRESSED PROTEIN"/>
    <property type="match status" value="1"/>
</dbReference>
<dbReference type="Proteomes" id="UP000479114">
    <property type="component" value="Chromosome"/>
</dbReference>
<dbReference type="KEGG" id="prz:GZH47_29205"/>
<dbReference type="Pfam" id="PF03745">
    <property type="entry name" value="DUF309"/>
    <property type="match status" value="1"/>
</dbReference>
<evidence type="ECO:0000313" key="1">
    <source>
        <dbReference type="EMBL" id="QHW34470.1"/>
    </source>
</evidence>
<reference evidence="1 2" key="1">
    <citation type="submission" date="2020-02" db="EMBL/GenBank/DDBJ databases">
        <title>Paenibacillus sp. nov., isolated from rhizosphere soil of tomato.</title>
        <authorList>
            <person name="Weon H.-Y."/>
            <person name="Lee S.A."/>
        </authorList>
    </citation>
    <scope>NUCLEOTIDE SEQUENCE [LARGE SCALE GENOMIC DNA]</scope>
    <source>
        <strain evidence="1 2">14171R-81</strain>
    </source>
</reference>
<gene>
    <name evidence="1" type="ORF">GZH47_29205</name>
</gene>
<name>A0A6C0P768_9BACL</name>